<sequence length="378" mass="42423">MKRVGIFLPMIIPGDHLNGGVPKVFINTLGGLRDHGLEVFGIVHQESTAVRKELDRRNIPYISVSFEVPTLNRDFQGLTFIELLFKALRVLSSIPKIRKAIRQENADCILAHDAIAALYLAFFPVDVRALYLHSTRPFTGSVSRLFLRISSFRITHYLCPTEYIKNSIDNLNVRRFPRSLVIDTPVEIDHNLLEMGADGSCKGARGQVSLVYIGRISPIKNLISMVELLSHLIRSHFQNVSLHIYGEANNDAQIDYLEKVKQKISSNDLEDVVVFKGFSSDPASDFRKYDASIILSEGEALPMAGIESLIAGTPVIAYDRPGLNDLICQSSEGVLFQPGEYEIVSQWLREGPHSPDTAKLKNRFSISRWTKNALEFLK</sequence>
<keyword evidence="2" id="KW-0808">Transferase</keyword>
<dbReference type="RefSeq" id="WP_236113935.1">
    <property type="nucleotide sequence ID" value="NZ_JAKGTI010000001.1"/>
</dbReference>
<dbReference type="GO" id="GO:0016757">
    <property type="term" value="F:glycosyltransferase activity"/>
    <property type="evidence" value="ECO:0007669"/>
    <property type="project" value="UniProtKB-KW"/>
</dbReference>
<dbReference type="SUPFAM" id="SSF53756">
    <property type="entry name" value="UDP-Glycosyltransferase/glycogen phosphorylase"/>
    <property type="match status" value="1"/>
</dbReference>
<dbReference type="PANTHER" id="PTHR12526:SF627">
    <property type="entry name" value="D-RHAMNOSYLTRANSFERASE WBPZ"/>
    <property type="match status" value="1"/>
</dbReference>
<evidence type="ECO:0000313" key="2">
    <source>
        <dbReference type="EMBL" id="MCF4098413.1"/>
    </source>
</evidence>
<dbReference type="PANTHER" id="PTHR12526">
    <property type="entry name" value="GLYCOSYLTRANSFERASE"/>
    <property type="match status" value="1"/>
</dbReference>
<name>A0ABS9E6K0_9HYPH</name>
<protein>
    <submittedName>
        <fullName evidence="2">Glycosyltransferase</fullName>
        <ecNumber evidence="2">2.4.-.-</ecNumber>
    </submittedName>
</protein>
<feature type="domain" description="Glycosyl transferase family 1" evidence="1">
    <location>
        <begin position="210"/>
        <end position="342"/>
    </location>
</feature>
<keyword evidence="2" id="KW-0328">Glycosyltransferase</keyword>
<accession>A0ABS9E6K0</accession>
<evidence type="ECO:0000259" key="1">
    <source>
        <dbReference type="Pfam" id="PF00534"/>
    </source>
</evidence>
<dbReference type="Pfam" id="PF00534">
    <property type="entry name" value="Glycos_transf_1"/>
    <property type="match status" value="1"/>
</dbReference>
<dbReference type="EC" id="2.4.-.-" evidence="2"/>
<dbReference type="InterPro" id="IPR001296">
    <property type="entry name" value="Glyco_trans_1"/>
</dbReference>
<comment type="caution">
    <text evidence="2">The sequence shown here is derived from an EMBL/GenBank/DDBJ whole genome shotgun (WGS) entry which is preliminary data.</text>
</comment>
<dbReference type="Gene3D" id="3.40.50.2000">
    <property type="entry name" value="Glycogen Phosphorylase B"/>
    <property type="match status" value="2"/>
</dbReference>
<dbReference type="EMBL" id="JAKGTI010000001">
    <property type="protein sequence ID" value="MCF4098413.1"/>
    <property type="molecule type" value="Genomic_DNA"/>
</dbReference>
<proteinExistence type="predicted"/>
<keyword evidence="3" id="KW-1185">Reference proteome</keyword>
<evidence type="ECO:0000313" key="3">
    <source>
        <dbReference type="Proteomes" id="UP001201217"/>
    </source>
</evidence>
<reference evidence="2 3" key="1">
    <citation type="submission" date="2022-01" db="EMBL/GenBank/DDBJ databases">
        <title>Maritalea mediterranea sp. nov., isolated from marine plastic residues from the Malva-rosa beach (Valencia, Spain).</title>
        <authorList>
            <person name="Vidal-Verdu A."/>
            <person name="Molina-Menor E."/>
            <person name="Pascual J."/>
            <person name="Pereto J."/>
            <person name="Porcar M."/>
        </authorList>
    </citation>
    <scope>NUCLEOTIDE SEQUENCE [LARGE SCALE GENOMIC DNA]</scope>
    <source>
        <strain evidence="2 3">P4.10X</strain>
    </source>
</reference>
<dbReference type="Proteomes" id="UP001201217">
    <property type="component" value="Unassembled WGS sequence"/>
</dbReference>
<gene>
    <name evidence="2" type="ORF">L1I42_07920</name>
</gene>
<organism evidence="2 3">
    <name type="scientific">Maritalea mediterranea</name>
    <dbReference type="NCBI Taxonomy" id="2909667"/>
    <lineage>
        <taxon>Bacteria</taxon>
        <taxon>Pseudomonadati</taxon>
        <taxon>Pseudomonadota</taxon>
        <taxon>Alphaproteobacteria</taxon>
        <taxon>Hyphomicrobiales</taxon>
        <taxon>Devosiaceae</taxon>
        <taxon>Maritalea</taxon>
    </lineage>
</organism>